<comment type="caution">
    <text evidence="6">The sequence shown here is derived from an EMBL/GenBank/DDBJ whole genome shotgun (WGS) entry which is preliminary data.</text>
</comment>
<dbReference type="SUPFAM" id="SSF53383">
    <property type="entry name" value="PLP-dependent transferases"/>
    <property type="match status" value="1"/>
</dbReference>
<organism evidence="6 7">
    <name type="scientific">Lactarius akahatsu</name>
    <dbReference type="NCBI Taxonomy" id="416441"/>
    <lineage>
        <taxon>Eukaryota</taxon>
        <taxon>Fungi</taxon>
        <taxon>Dikarya</taxon>
        <taxon>Basidiomycota</taxon>
        <taxon>Agaricomycotina</taxon>
        <taxon>Agaricomycetes</taxon>
        <taxon>Russulales</taxon>
        <taxon>Russulaceae</taxon>
        <taxon>Lactarius</taxon>
    </lineage>
</organism>
<keyword evidence="5" id="KW-0663">Pyridoxal phosphate</keyword>
<dbReference type="InterPro" id="IPR050859">
    <property type="entry name" value="Class-I_PLP-dep_aminotransf"/>
</dbReference>
<dbReference type="EMBL" id="JAKELL010000027">
    <property type="protein sequence ID" value="KAH8991272.1"/>
    <property type="molecule type" value="Genomic_DNA"/>
</dbReference>
<dbReference type="Gene3D" id="3.40.640.10">
    <property type="entry name" value="Type I PLP-dependent aspartate aminotransferase-like (Major domain)"/>
    <property type="match status" value="1"/>
</dbReference>
<name>A0AAD4QDQ2_9AGAM</name>
<gene>
    <name evidence="6" type="ORF">EDB92DRAFT_1946067</name>
</gene>
<evidence type="ECO:0000313" key="6">
    <source>
        <dbReference type="EMBL" id="KAH8991272.1"/>
    </source>
</evidence>
<keyword evidence="7" id="KW-1185">Reference proteome</keyword>
<protein>
    <submittedName>
        <fullName evidence="6">Uncharacterized protein</fullName>
    </submittedName>
</protein>
<evidence type="ECO:0000256" key="1">
    <source>
        <dbReference type="ARBA" id="ARBA00001933"/>
    </source>
</evidence>
<sequence length="128" mass="14618">MYFGTRLRIPSYSTREAQTGDRSVGRVLRFDSFSKIMLASASGFVTGPTPLLDAMDKHTATANLQAFSFARVVVVTLLHAWSRDGFLARVRIVADFYRAKRYVFETAMQRHLNGIAEWNTPEAEMFFW</sequence>
<keyword evidence="4" id="KW-0808">Transferase</keyword>
<comment type="similarity">
    <text evidence="2">Belongs to the class-I pyridoxal-phosphate-dependent aminotransferase family.</text>
</comment>
<dbReference type="AlphaFoldDB" id="A0AAD4QDQ2"/>
<dbReference type="InterPro" id="IPR015424">
    <property type="entry name" value="PyrdxlP-dep_Trfase"/>
</dbReference>
<proteinExistence type="inferred from homology"/>
<dbReference type="Proteomes" id="UP001201163">
    <property type="component" value="Unassembled WGS sequence"/>
</dbReference>
<dbReference type="GO" id="GO:1901605">
    <property type="term" value="P:alpha-amino acid metabolic process"/>
    <property type="evidence" value="ECO:0007669"/>
    <property type="project" value="TreeGrafter"/>
</dbReference>
<evidence type="ECO:0000313" key="7">
    <source>
        <dbReference type="Proteomes" id="UP001201163"/>
    </source>
</evidence>
<accession>A0AAD4QDQ2</accession>
<evidence type="ECO:0000256" key="3">
    <source>
        <dbReference type="ARBA" id="ARBA00022576"/>
    </source>
</evidence>
<evidence type="ECO:0000256" key="4">
    <source>
        <dbReference type="ARBA" id="ARBA00022679"/>
    </source>
</evidence>
<dbReference type="GO" id="GO:0008483">
    <property type="term" value="F:transaminase activity"/>
    <property type="evidence" value="ECO:0007669"/>
    <property type="project" value="UniProtKB-KW"/>
</dbReference>
<dbReference type="PANTHER" id="PTHR42790:SF19">
    <property type="entry name" value="KYNURENINE_ALPHA-AMINOADIPATE AMINOTRANSFERASE, MITOCHONDRIAL"/>
    <property type="match status" value="1"/>
</dbReference>
<reference evidence="6" key="1">
    <citation type="submission" date="2022-01" db="EMBL/GenBank/DDBJ databases">
        <title>Comparative genomics reveals a dynamic genome evolution in the ectomycorrhizal milk-cap (Lactarius) mushrooms.</title>
        <authorList>
            <consortium name="DOE Joint Genome Institute"/>
            <person name="Lebreton A."/>
            <person name="Tang N."/>
            <person name="Kuo A."/>
            <person name="LaButti K."/>
            <person name="Drula E."/>
            <person name="Barry K."/>
            <person name="Clum A."/>
            <person name="Lipzen A."/>
            <person name="Mousain D."/>
            <person name="Ng V."/>
            <person name="Wang R."/>
            <person name="Wang X."/>
            <person name="Dai Y."/>
            <person name="Henrissat B."/>
            <person name="Grigoriev I.V."/>
            <person name="Guerin-Laguette A."/>
            <person name="Yu F."/>
            <person name="Martin F.M."/>
        </authorList>
    </citation>
    <scope>NUCLEOTIDE SEQUENCE</scope>
    <source>
        <strain evidence="6">QP</strain>
    </source>
</reference>
<evidence type="ECO:0000256" key="5">
    <source>
        <dbReference type="ARBA" id="ARBA00022898"/>
    </source>
</evidence>
<evidence type="ECO:0000256" key="2">
    <source>
        <dbReference type="ARBA" id="ARBA00007441"/>
    </source>
</evidence>
<dbReference type="PANTHER" id="PTHR42790">
    <property type="entry name" value="AMINOTRANSFERASE"/>
    <property type="match status" value="1"/>
</dbReference>
<dbReference type="InterPro" id="IPR015421">
    <property type="entry name" value="PyrdxlP-dep_Trfase_major"/>
</dbReference>
<keyword evidence="3" id="KW-0032">Aminotransferase</keyword>
<comment type="cofactor">
    <cofactor evidence="1">
        <name>pyridoxal 5'-phosphate</name>
        <dbReference type="ChEBI" id="CHEBI:597326"/>
    </cofactor>
</comment>